<organism evidence="4 5">
    <name type="scientific">Litoribacillus peritrichatus</name>
    <dbReference type="NCBI Taxonomy" id="718191"/>
    <lineage>
        <taxon>Bacteria</taxon>
        <taxon>Pseudomonadati</taxon>
        <taxon>Pseudomonadota</taxon>
        <taxon>Gammaproteobacteria</taxon>
        <taxon>Oceanospirillales</taxon>
        <taxon>Oceanospirillaceae</taxon>
        <taxon>Litoribacillus</taxon>
    </lineage>
</organism>
<evidence type="ECO:0000313" key="4">
    <source>
        <dbReference type="EMBL" id="GAA3931583.1"/>
    </source>
</evidence>
<feature type="region of interest" description="Disordered" evidence="1">
    <location>
        <begin position="157"/>
        <end position="202"/>
    </location>
</feature>
<keyword evidence="2" id="KW-1133">Transmembrane helix</keyword>
<dbReference type="InterPro" id="IPR021834">
    <property type="entry name" value="DUF3426"/>
</dbReference>
<dbReference type="Pfam" id="PF11906">
    <property type="entry name" value="DUF3426"/>
    <property type="match status" value="1"/>
</dbReference>
<feature type="compositionally biased region" description="Polar residues" evidence="1">
    <location>
        <begin position="166"/>
        <end position="182"/>
    </location>
</feature>
<gene>
    <name evidence="4" type="ORF">GCM10022277_30520</name>
</gene>
<sequence>MVAELITQCPKCQTSFKVRNEQLKVAEGLVRCGSCLHVFNAVEYSALNNDAPTPPPANEDKLEMDDMFGPQDTISKIDQDFDLSDDSVNEMFSPEQKPKSKNTAPKQDIEPEETFLTITDDLDGEDIDADELFGKSEESDNQQDDSWAEELLRELDSSVEEDENTPQETVPKSDSAPNNAFQFSEEEEDDFSRSQINGPQIESEPVYLSTEKTTADKKQIYSTVALSVGCLFAISGLILQLAWLNFNQWSKLPSLRPAYSVTCQIIDCKLPHVRAIEKIRASNLIVRSDNKNNKHLLIDAVILNQASFTQPFPKLALIFSDNDGQDIASGLILPKQYLGGELSGVTNMPTNTPIHIAFKILDPGANARSYRIEFYP</sequence>
<feature type="region of interest" description="Disordered" evidence="1">
    <location>
        <begin position="85"/>
        <end position="124"/>
    </location>
</feature>
<comment type="caution">
    <text evidence="4">The sequence shown here is derived from an EMBL/GenBank/DDBJ whole genome shotgun (WGS) entry which is preliminary data.</text>
</comment>
<dbReference type="NCBIfam" id="TIGR02098">
    <property type="entry name" value="MJ0042_CXXC"/>
    <property type="match status" value="1"/>
</dbReference>
<proteinExistence type="predicted"/>
<keyword evidence="2" id="KW-0812">Transmembrane</keyword>
<keyword evidence="2" id="KW-0472">Membrane</keyword>
<dbReference type="Proteomes" id="UP001501565">
    <property type="component" value="Unassembled WGS sequence"/>
</dbReference>
<evidence type="ECO:0000256" key="1">
    <source>
        <dbReference type="SAM" id="MobiDB-lite"/>
    </source>
</evidence>
<dbReference type="InterPro" id="IPR011723">
    <property type="entry name" value="Znf/thioredoxin_put"/>
</dbReference>
<dbReference type="EMBL" id="BAABBN010000007">
    <property type="protein sequence ID" value="GAA3931583.1"/>
    <property type="molecule type" value="Genomic_DNA"/>
</dbReference>
<name>A0ABP7MX29_9GAMM</name>
<dbReference type="RefSeq" id="WP_344799430.1">
    <property type="nucleotide sequence ID" value="NZ_BAABBN010000007.1"/>
</dbReference>
<keyword evidence="5" id="KW-1185">Reference proteome</keyword>
<reference evidence="5" key="1">
    <citation type="journal article" date="2019" name="Int. J. Syst. Evol. Microbiol.">
        <title>The Global Catalogue of Microorganisms (GCM) 10K type strain sequencing project: providing services to taxonomists for standard genome sequencing and annotation.</title>
        <authorList>
            <consortium name="The Broad Institute Genomics Platform"/>
            <consortium name="The Broad Institute Genome Sequencing Center for Infectious Disease"/>
            <person name="Wu L."/>
            <person name="Ma J."/>
        </authorList>
    </citation>
    <scope>NUCLEOTIDE SEQUENCE [LARGE SCALE GENOMIC DNA]</scope>
    <source>
        <strain evidence="5">JCM 17551</strain>
    </source>
</reference>
<accession>A0ABP7MX29</accession>
<feature type="domain" description="Zinc finger/thioredoxin putative" evidence="3">
    <location>
        <begin position="5"/>
        <end position="41"/>
    </location>
</feature>
<dbReference type="Pfam" id="PF13719">
    <property type="entry name" value="Zn_ribbon_5"/>
    <property type="match status" value="1"/>
</dbReference>
<protein>
    <submittedName>
        <fullName evidence="4">DUF3426 domain-containing protein</fullName>
    </submittedName>
</protein>
<evidence type="ECO:0000256" key="2">
    <source>
        <dbReference type="SAM" id="Phobius"/>
    </source>
</evidence>
<feature type="transmembrane region" description="Helical" evidence="2">
    <location>
        <begin position="220"/>
        <end position="246"/>
    </location>
</feature>
<evidence type="ECO:0000259" key="3">
    <source>
        <dbReference type="Pfam" id="PF13719"/>
    </source>
</evidence>
<feature type="region of interest" description="Disordered" evidence="1">
    <location>
        <begin position="49"/>
        <end position="72"/>
    </location>
</feature>
<evidence type="ECO:0000313" key="5">
    <source>
        <dbReference type="Proteomes" id="UP001501565"/>
    </source>
</evidence>